<dbReference type="GeneID" id="106156842"/>
<evidence type="ECO:0000256" key="1">
    <source>
        <dbReference type="ARBA" id="ARBA00023002"/>
    </source>
</evidence>
<dbReference type="GO" id="GO:0008202">
    <property type="term" value="P:steroid metabolic process"/>
    <property type="evidence" value="ECO:0007669"/>
    <property type="project" value="TreeGrafter"/>
</dbReference>
<dbReference type="SUPFAM" id="SSF51735">
    <property type="entry name" value="NAD(P)-binding Rossmann-fold domains"/>
    <property type="match status" value="1"/>
</dbReference>
<dbReference type="RefSeq" id="XP_013387723.1">
    <property type="nucleotide sequence ID" value="XM_013532269.1"/>
</dbReference>
<evidence type="ECO:0000313" key="6">
    <source>
        <dbReference type="RefSeq" id="XP_013387724.1"/>
    </source>
</evidence>
<dbReference type="PRINTS" id="PR00081">
    <property type="entry name" value="GDHRDH"/>
</dbReference>
<protein>
    <submittedName>
        <fullName evidence="5 6">Retinol dehydrogenase 7</fullName>
    </submittedName>
</protein>
<dbReference type="KEGG" id="lak:106156842"/>
<dbReference type="PANTHER" id="PTHR43313:SF50">
    <property type="entry name" value="GH26015P"/>
    <property type="match status" value="1"/>
</dbReference>
<dbReference type="OrthoDB" id="5296at2759"/>
<dbReference type="GO" id="GO:0016491">
    <property type="term" value="F:oxidoreductase activity"/>
    <property type="evidence" value="ECO:0007669"/>
    <property type="project" value="UniProtKB-KW"/>
</dbReference>
<keyword evidence="1" id="KW-0560">Oxidoreductase</keyword>
<keyword evidence="3" id="KW-1133">Transmembrane helix</keyword>
<dbReference type="RefSeq" id="XP_013387724.1">
    <property type="nucleotide sequence ID" value="XM_013532270.1"/>
</dbReference>
<dbReference type="Gene3D" id="3.40.50.720">
    <property type="entry name" value="NAD(P)-binding Rossmann-like Domain"/>
    <property type="match status" value="1"/>
</dbReference>
<name>A0A1S3HNU0_LINAN</name>
<dbReference type="Proteomes" id="UP000085678">
    <property type="component" value="Unplaced"/>
</dbReference>
<keyword evidence="4" id="KW-1185">Reference proteome</keyword>
<dbReference type="InterPro" id="IPR002347">
    <property type="entry name" value="SDR_fam"/>
</dbReference>
<dbReference type="PRINTS" id="PR00080">
    <property type="entry name" value="SDRFAMILY"/>
</dbReference>
<keyword evidence="3" id="KW-0472">Membrane</keyword>
<accession>A0A1S3HNU0</accession>
<organism evidence="4 5">
    <name type="scientific">Lingula anatina</name>
    <name type="common">Brachiopod</name>
    <name type="synonym">Lingula unguis</name>
    <dbReference type="NCBI Taxonomy" id="7574"/>
    <lineage>
        <taxon>Eukaryota</taxon>
        <taxon>Metazoa</taxon>
        <taxon>Spiralia</taxon>
        <taxon>Lophotrochozoa</taxon>
        <taxon>Brachiopoda</taxon>
        <taxon>Linguliformea</taxon>
        <taxon>Lingulata</taxon>
        <taxon>Lingulida</taxon>
        <taxon>Linguloidea</taxon>
        <taxon>Lingulidae</taxon>
        <taxon>Lingula</taxon>
    </lineage>
</organism>
<evidence type="ECO:0000256" key="3">
    <source>
        <dbReference type="SAM" id="Phobius"/>
    </source>
</evidence>
<dbReference type="AlphaFoldDB" id="A0A1S3HNU0"/>
<evidence type="ECO:0000313" key="5">
    <source>
        <dbReference type="RefSeq" id="XP_013387723.1"/>
    </source>
</evidence>
<sequence length="336" mass="37493">MEVCSLTVIAVVVVLGFILNRFLRSLRINRYSYALKYVLITGCDTGFGNITAKKLYQMGFNVFAACLTEAGKEELVQFANNENKSNKMIPFSMDVTKTESIKEGYSFVEGQIPHGKGLWGLVNNAGIAGPVGGIEFFTKAHYQRVLDVNALGMFDVTTHFLPLLKIGKGRIVNTASIMGRLGFAGIAPYCVSKYAVEAFSDSARRQLKLWGVSVHIVEPGFFRTNITDLSLLEENYRKTFYGADPKVIEEYGQEFFKETMEVQLKKSVVIANKNIHLVRDAYIHALTAVYPYVRYYVGPDAHLFYIPLAFLPGAIQDKIFAVLSKPPLPAALKKKK</sequence>
<gene>
    <name evidence="5 6" type="primary">LOC106156842</name>
</gene>
<dbReference type="PROSITE" id="PS00061">
    <property type="entry name" value="ADH_SHORT"/>
    <property type="match status" value="1"/>
</dbReference>
<proteinExistence type="inferred from homology"/>
<evidence type="ECO:0000256" key="2">
    <source>
        <dbReference type="RuleBase" id="RU000363"/>
    </source>
</evidence>
<feature type="transmembrane region" description="Helical" evidence="3">
    <location>
        <begin position="6"/>
        <end position="23"/>
    </location>
</feature>
<dbReference type="PANTHER" id="PTHR43313">
    <property type="entry name" value="SHORT-CHAIN DEHYDROGENASE/REDUCTASE FAMILY 9C"/>
    <property type="match status" value="1"/>
</dbReference>
<dbReference type="STRING" id="7574.A0A1S3HNU0"/>
<dbReference type="Pfam" id="PF00106">
    <property type="entry name" value="adh_short"/>
    <property type="match status" value="1"/>
</dbReference>
<reference evidence="5 6" key="1">
    <citation type="submission" date="2025-04" db="UniProtKB">
        <authorList>
            <consortium name="RefSeq"/>
        </authorList>
    </citation>
    <scope>IDENTIFICATION</scope>
    <source>
        <tissue evidence="5 6">Gonads</tissue>
    </source>
</reference>
<dbReference type="InterPro" id="IPR020904">
    <property type="entry name" value="Sc_DH/Rdtase_CS"/>
</dbReference>
<comment type="similarity">
    <text evidence="2">Belongs to the short-chain dehydrogenases/reductases (SDR) family.</text>
</comment>
<dbReference type="InterPro" id="IPR036291">
    <property type="entry name" value="NAD(P)-bd_dom_sf"/>
</dbReference>
<evidence type="ECO:0000313" key="4">
    <source>
        <dbReference type="Proteomes" id="UP000085678"/>
    </source>
</evidence>
<keyword evidence="3" id="KW-0812">Transmembrane</keyword>